<dbReference type="SUPFAM" id="SSF82689">
    <property type="entry name" value="Mechanosensitive channel protein MscS (YggB), C-terminal domain"/>
    <property type="match status" value="1"/>
</dbReference>
<evidence type="ECO:0000259" key="8">
    <source>
        <dbReference type="Pfam" id="PF00924"/>
    </source>
</evidence>
<feature type="transmembrane region" description="Helical" evidence="7">
    <location>
        <begin position="152"/>
        <end position="172"/>
    </location>
</feature>
<evidence type="ECO:0000259" key="10">
    <source>
        <dbReference type="Pfam" id="PF21088"/>
    </source>
</evidence>
<feature type="transmembrane region" description="Helical" evidence="7">
    <location>
        <begin position="12"/>
        <end position="32"/>
    </location>
</feature>
<comment type="similarity">
    <text evidence="2">Belongs to the MscS (TC 1.A.23) family.</text>
</comment>
<evidence type="ECO:0000256" key="2">
    <source>
        <dbReference type="ARBA" id="ARBA00008017"/>
    </source>
</evidence>
<dbReference type="InterPro" id="IPR006685">
    <property type="entry name" value="MscS_channel_2nd"/>
</dbReference>
<organism evidence="11 12">
    <name type="scientific">Parahaliea mediterranea</name>
    <dbReference type="NCBI Taxonomy" id="651086"/>
    <lineage>
        <taxon>Bacteria</taxon>
        <taxon>Pseudomonadati</taxon>
        <taxon>Pseudomonadota</taxon>
        <taxon>Gammaproteobacteria</taxon>
        <taxon>Cellvibrionales</taxon>
        <taxon>Halieaceae</taxon>
        <taxon>Parahaliea</taxon>
    </lineage>
</organism>
<keyword evidence="3" id="KW-1003">Cell membrane</keyword>
<gene>
    <name evidence="11" type="ORF">JYP50_17415</name>
</gene>
<evidence type="ECO:0000256" key="6">
    <source>
        <dbReference type="ARBA" id="ARBA00023136"/>
    </source>
</evidence>
<dbReference type="InterPro" id="IPR011014">
    <property type="entry name" value="MscS_channel_TM-2"/>
</dbReference>
<accession>A0A939DIC1</accession>
<dbReference type="GO" id="GO:0005886">
    <property type="term" value="C:plasma membrane"/>
    <property type="evidence" value="ECO:0007669"/>
    <property type="project" value="UniProtKB-SubCell"/>
</dbReference>
<dbReference type="Pfam" id="PF21088">
    <property type="entry name" value="MS_channel_1st"/>
    <property type="match status" value="1"/>
</dbReference>
<dbReference type="AlphaFoldDB" id="A0A939DIC1"/>
<evidence type="ECO:0000313" key="11">
    <source>
        <dbReference type="EMBL" id="MBN7798386.1"/>
    </source>
</evidence>
<dbReference type="InterPro" id="IPR006686">
    <property type="entry name" value="MscS_channel_CS"/>
</dbReference>
<dbReference type="Pfam" id="PF21082">
    <property type="entry name" value="MS_channel_3rd"/>
    <property type="match status" value="1"/>
</dbReference>
<dbReference type="SUPFAM" id="SSF50182">
    <property type="entry name" value="Sm-like ribonucleoproteins"/>
    <property type="match status" value="1"/>
</dbReference>
<sequence length="361" mass="40013">MTRLWQDGGPLVSSATIVVAGLAVHLALGVIVRRLHRVARHSSNRLDDVLVSALEAPLRVVIWVVAGYLLLKVHSLGESWRETLFQAYDTALVLLLAWFLHRLVAGGEQELLDARHGNRGSTDKATVHAIAKLLRITLWIIAGLMVLQSLGVSVSGLLAFGGIGGIAVGFAAKDLLANFFGAMSIYLDRPFAPGDWIRSPDREIEGTVEEISWRLTRIRTFDQRPLYVPNAVFAQIAVENPSRMLNRRIYETIGIRYQDSAAMAPVVEEVRRMLETHEEIDTGRTLIVNFVSFGPSSLDFFIYAFTKTTVWVEYHRIKQDVLLKVLDIVHAHGADVAFPTRTLHLEQLAPEEAGAGGEARP</sequence>
<dbReference type="EMBL" id="JAFKCZ010000014">
    <property type="protein sequence ID" value="MBN7798386.1"/>
    <property type="molecule type" value="Genomic_DNA"/>
</dbReference>
<feature type="domain" description="Mechanosensitive ion channel MscS" evidence="8">
    <location>
        <begin position="174"/>
        <end position="243"/>
    </location>
</feature>
<evidence type="ECO:0000256" key="7">
    <source>
        <dbReference type="SAM" id="Phobius"/>
    </source>
</evidence>
<dbReference type="GO" id="GO:0008381">
    <property type="term" value="F:mechanosensitive monoatomic ion channel activity"/>
    <property type="evidence" value="ECO:0007669"/>
    <property type="project" value="UniProtKB-ARBA"/>
</dbReference>
<dbReference type="SUPFAM" id="SSF82861">
    <property type="entry name" value="Mechanosensitive channel protein MscS (YggB), transmembrane region"/>
    <property type="match status" value="1"/>
</dbReference>
<comment type="caution">
    <text evidence="11">The sequence shown here is derived from an EMBL/GenBank/DDBJ whole genome shotgun (WGS) entry which is preliminary data.</text>
</comment>
<dbReference type="PROSITE" id="PS01246">
    <property type="entry name" value="UPF0003"/>
    <property type="match status" value="1"/>
</dbReference>
<evidence type="ECO:0000256" key="5">
    <source>
        <dbReference type="ARBA" id="ARBA00022989"/>
    </source>
</evidence>
<evidence type="ECO:0000256" key="4">
    <source>
        <dbReference type="ARBA" id="ARBA00022692"/>
    </source>
</evidence>
<evidence type="ECO:0000256" key="3">
    <source>
        <dbReference type="ARBA" id="ARBA00022475"/>
    </source>
</evidence>
<evidence type="ECO:0000313" key="12">
    <source>
        <dbReference type="Proteomes" id="UP000664303"/>
    </source>
</evidence>
<dbReference type="Proteomes" id="UP000664303">
    <property type="component" value="Unassembled WGS sequence"/>
</dbReference>
<dbReference type="Gene3D" id="1.10.287.1260">
    <property type="match status" value="1"/>
</dbReference>
<reference evidence="11" key="1">
    <citation type="submission" date="2021-02" db="EMBL/GenBank/DDBJ databases">
        <title>PHA producing bacteria isolated from coastal sediment in Guangdong, Shenzhen.</title>
        <authorList>
            <person name="Zheng W."/>
            <person name="Yu S."/>
            <person name="Huang Y."/>
        </authorList>
    </citation>
    <scope>NUCLEOTIDE SEQUENCE</scope>
    <source>
        <strain evidence="11">TN14-10</strain>
    </source>
</reference>
<keyword evidence="12" id="KW-1185">Reference proteome</keyword>
<dbReference type="Pfam" id="PF00924">
    <property type="entry name" value="MS_channel_2nd"/>
    <property type="match status" value="1"/>
</dbReference>
<dbReference type="PANTHER" id="PTHR43634:SF2">
    <property type="entry name" value="LOW CONDUCTANCE MECHANOSENSITIVE CHANNEL YNAI"/>
    <property type="match status" value="1"/>
</dbReference>
<keyword evidence="5 7" id="KW-1133">Transmembrane helix</keyword>
<dbReference type="InterPro" id="IPR011066">
    <property type="entry name" value="MscS_channel_C_sf"/>
</dbReference>
<protein>
    <submittedName>
        <fullName evidence="11">Mechanosensitive ion channel family protein</fullName>
    </submittedName>
</protein>
<dbReference type="Gene3D" id="2.30.30.60">
    <property type="match status" value="1"/>
</dbReference>
<feature type="domain" description="Mechanosensitive ion channel MscS C-terminal" evidence="9">
    <location>
        <begin position="252"/>
        <end position="335"/>
    </location>
</feature>
<proteinExistence type="inferred from homology"/>
<dbReference type="InterPro" id="IPR045042">
    <property type="entry name" value="YnaI-like"/>
</dbReference>
<dbReference type="InterPro" id="IPR023408">
    <property type="entry name" value="MscS_beta-dom_sf"/>
</dbReference>
<dbReference type="InterPro" id="IPR049142">
    <property type="entry name" value="MS_channel_1st"/>
</dbReference>
<dbReference type="Gene3D" id="3.30.70.100">
    <property type="match status" value="1"/>
</dbReference>
<keyword evidence="6 7" id="KW-0472">Membrane</keyword>
<dbReference type="InterPro" id="IPR010920">
    <property type="entry name" value="LSM_dom_sf"/>
</dbReference>
<name>A0A939DIC1_9GAMM</name>
<dbReference type="PANTHER" id="PTHR43634">
    <property type="entry name" value="OW CONDUCTANCE MECHANOSENSITIVE CHANNEL"/>
    <property type="match status" value="1"/>
</dbReference>
<evidence type="ECO:0000259" key="9">
    <source>
        <dbReference type="Pfam" id="PF21082"/>
    </source>
</evidence>
<comment type="subcellular location">
    <subcellularLocation>
        <location evidence="1">Cell membrane</location>
        <topology evidence="1">Multi-pass membrane protein</topology>
    </subcellularLocation>
</comment>
<dbReference type="InterPro" id="IPR049278">
    <property type="entry name" value="MS_channel_C"/>
</dbReference>
<evidence type="ECO:0000256" key="1">
    <source>
        <dbReference type="ARBA" id="ARBA00004651"/>
    </source>
</evidence>
<keyword evidence="4 7" id="KW-0812">Transmembrane</keyword>
<feature type="domain" description="Mechanosensitive ion channel transmembrane helices 2/3" evidence="10">
    <location>
        <begin position="132"/>
        <end position="173"/>
    </location>
</feature>